<dbReference type="GO" id="GO:0008270">
    <property type="term" value="F:zinc ion binding"/>
    <property type="evidence" value="ECO:0007669"/>
    <property type="project" value="UniProtKB-KW"/>
</dbReference>
<dbReference type="Proteomes" id="UP000261660">
    <property type="component" value="Unplaced"/>
</dbReference>
<dbReference type="SMART" id="SM00449">
    <property type="entry name" value="SPRY"/>
    <property type="match status" value="1"/>
</dbReference>
<evidence type="ECO:0000256" key="6">
    <source>
        <dbReference type="PROSITE-ProRule" id="PRU00024"/>
    </source>
</evidence>
<proteinExistence type="predicted"/>
<dbReference type="STRING" id="56723.ENSLBEP00000020476"/>
<dbReference type="PROSITE" id="PS50089">
    <property type="entry name" value="ZF_RING_2"/>
    <property type="match status" value="1"/>
</dbReference>
<dbReference type="SMART" id="SM00184">
    <property type="entry name" value="RING"/>
    <property type="match status" value="1"/>
</dbReference>
<dbReference type="AlphaFoldDB" id="A0A3Q3FJJ5"/>
<evidence type="ECO:0000256" key="3">
    <source>
        <dbReference type="ARBA" id="ARBA00022771"/>
    </source>
</evidence>
<evidence type="ECO:0000256" key="4">
    <source>
        <dbReference type="ARBA" id="ARBA00022833"/>
    </source>
</evidence>
<dbReference type="CDD" id="cd19769">
    <property type="entry name" value="Bbox2_TRIM16-like"/>
    <property type="match status" value="1"/>
</dbReference>
<dbReference type="PROSITE" id="PS00518">
    <property type="entry name" value="ZF_RING_1"/>
    <property type="match status" value="1"/>
</dbReference>
<dbReference type="InterPro" id="IPR027370">
    <property type="entry name" value="Znf-RING_euk"/>
</dbReference>
<dbReference type="Ensembl" id="ENSLBET00000021596.1">
    <property type="protein sequence ID" value="ENSLBEP00000020476.1"/>
    <property type="gene ID" value="ENSLBEG00000015769.1"/>
</dbReference>
<feature type="domain" description="B30.2/SPRY" evidence="10">
    <location>
        <begin position="384"/>
        <end position="587"/>
    </location>
</feature>
<dbReference type="InterPro" id="IPR013320">
    <property type="entry name" value="ConA-like_dom_sf"/>
</dbReference>
<dbReference type="Gene3D" id="4.10.830.40">
    <property type="match status" value="1"/>
</dbReference>
<dbReference type="SMART" id="SM00336">
    <property type="entry name" value="BBOX"/>
    <property type="match status" value="1"/>
</dbReference>
<evidence type="ECO:0000313" key="12">
    <source>
        <dbReference type="Proteomes" id="UP000261660"/>
    </source>
</evidence>
<keyword evidence="4" id="KW-0862">Zinc</keyword>
<dbReference type="Pfam" id="PF00643">
    <property type="entry name" value="zf-B_box"/>
    <property type="match status" value="1"/>
</dbReference>
<evidence type="ECO:0000256" key="1">
    <source>
        <dbReference type="ARBA" id="ARBA00022588"/>
    </source>
</evidence>
<dbReference type="InterPro" id="IPR051051">
    <property type="entry name" value="E3_ubiq-ligase_TRIM/RNF"/>
</dbReference>
<dbReference type="InterPro" id="IPR013083">
    <property type="entry name" value="Znf_RING/FYVE/PHD"/>
</dbReference>
<evidence type="ECO:0000256" key="2">
    <source>
        <dbReference type="ARBA" id="ARBA00022723"/>
    </source>
</evidence>
<feature type="domain" description="RING-type" evidence="8">
    <location>
        <begin position="19"/>
        <end position="61"/>
    </location>
</feature>
<dbReference type="InterPro" id="IPR043136">
    <property type="entry name" value="B30.2/SPRY_sf"/>
</dbReference>
<dbReference type="Gene3D" id="3.30.160.60">
    <property type="entry name" value="Classic Zinc Finger"/>
    <property type="match status" value="1"/>
</dbReference>
<keyword evidence="12" id="KW-1185">Reference proteome</keyword>
<organism evidence="11 12">
    <name type="scientific">Labrus bergylta</name>
    <name type="common">ballan wrasse</name>
    <dbReference type="NCBI Taxonomy" id="56723"/>
    <lineage>
        <taxon>Eukaryota</taxon>
        <taxon>Metazoa</taxon>
        <taxon>Chordata</taxon>
        <taxon>Craniata</taxon>
        <taxon>Vertebrata</taxon>
        <taxon>Euteleostomi</taxon>
        <taxon>Actinopterygii</taxon>
        <taxon>Neopterygii</taxon>
        <taxon>Teleostei</taxon>
        <taxon>Neoteleostei</taxon>
        <taxon>Acanthomorphata</taxon>
        <taxon>Eupercaria</taxon>
        <taxon>Labriformes</taxon>
        <taxon>Labridae</taxon>
        <taxon>Labrus</taxon>
    </lineage>
</organism>
<evidence type="ECO:0000313" key="11">
    <source>
        <dbReference type="Ensembl" id="ENSLBEP00000020476.1"/>
    </source>
</evidence>
<dbReference type="PANTHER" id="PTHR25465">
    <property type="entry name" value="B-BOX DOMAIN CONTAINING"/>
    <property type="match status" value="1"/>
</dbReference>
<dbReference type="Gene3D" id="3.30.40.10">
    <property type="entry name" value="Zinc/RING finger domain, C3HC4 (zinc finger)"/>
    <property type="match status" value="1"/>
</dbReference>
<dbReference type="OrthoDB" id="9049620at2759"/>
<dbReference type="InterPro" id="IPR001870">
    <property type="entry name" value="B30.2/SPRY"/>
</dbReference>
<dbReference type="Gene3D" id="2.60.120.920">
    <property type="match status" value="1"/>
</dbReference>
<dbReference type="InterPro" id="IPR058030">
    <property type="entry name" value="TRIM8/14/16/25/29/45/65_CC"/>
</dbReference>
<evidence type="ECO:0000259" key="8">
    <source>
        <dbReference type="PROSITE" id="PS50089"/>
    </source>
</evidence>
<dbReference type="InterPro" id="IPR001841">
    <property type="entry name" value="Znf_RING"/>
</dbReference>
<accession>A0A3Q3FJJ5</accession>
<evidence type="ECO:0000256" key="7">
    <source>
        <dbReference type="SAM" id="Coils"/>
    </source>
</evidence>
<dbReference type="InterPro" id="IPR003877">
    <property type="entry name" value="SPRY_dom"/>
</dbReference>
<feature type="domain" description="B box-type" evidence="9">
    <location>
        <begin position="167"/>
        <end position="207"/>
    </location>
</feature>
<feature type="coiled-coil region" evidence="7">
    <location>
        <begin position="280"/>
        <end position="307"/>
    </location>
</feature>
<evidence type="ECO:0000259" key="9">
    <source>
        <dbReference type="PROSITE" id="PS50119"/>
    </source>
</evidence>
<dbReference type="InterPro" id="IPR000315">
    <property type="entry name" value="Znf_B-box"/>
</dbReference>
<dbReference type="GeneTree" id="ENSGT01150000286931"/>
<keyword evidence="7" id="KW-0175">Coiled coil</keyword>
<dbReference type="Pfam" id="PF00622">
    <property type="entry name" value="SPRY"/>
    <property type="match status" value="1"/>
</dbReference>
<dbReference type="InterPro" id="IPR017907">
    <property type="entry name" value="Znf_RING_CS"/>
</dbReference>
<keyword evidence="3 6" id="KW-0863">Zinc-finger</keyword>
<evidence type="ECO:0000256" key="5">
    <source>
        <dbReference type="ARBA" id="ARBA00022859"/>
    </source>
</evidence>
<protein>
    <submittedName>
        <fullName evidence="11">Tripartite motif-containing protein 16-like</fullName>
    </submittedName>
</protein>
<sequence>MAECEQDRGAEFDPNHFCCSVCLEPLKDPVTIPCGHSFCKGCIEGFWDQNEKGNCSCPQCREIFSPRPVLRRNNMLAEVVEMLNRASPQQASTSGPESAATAVEAAAAEACSSPADVPCDFCCGANPNKATMSCLTCVVSYCPAHLQPHYSVPALKTHQLVSCSVPLQDKICTKHSKLMEVYCQTDRKCICYLCVIDEHKSHTTVSVAAERDQQQKQLTVNQKTVQERRKEGEKELTALLEALKDFKKCSQTAVMSSDEIFGELISSFQKSRTLAKQQILAQEKTAVAQAEGLQLQLEEEIIKLRKRDTELEQMTHIDDHIHFIQTFQSLSASCESPDLANSFPVRSKRTFRTVTDCMSKLKVDMEDLLKDRLTSISAVVSTVNVLKQPEPKTRQEFLHYCCPLKLDEKSVSPKMSLSQENLRATCKTQQTLSYDGCYNSYNNSVYITNRITGTEQMWCREGLTDRCYWEVGFNGYTWCVAVSYKDNSPTPTFNSEFGKDNRSWSLVCSKNGSSFKHNNVSRNVPGSQYTNIGVYLDCLEGILSFYAVSGTLMTLLHKEETTFSEPLYPCIGFKDDGSQKAKLIMHI</sequence>
<keyword evidence="2" id="KW-0479">Metal-binding</keyword>
<dbReference type="SUPFAM" id="SSF57850">
    <property type="entry name" value="RING/U-box"/>
    <property type="match status" value="1"/>
</dbReference>
<keyword evidence="5" id="KW-0391">Immunity</keyword>
<dbReference type="PROSITE" id="PS50119">
    <property type="entry name" value="ZF_BBOX"/>
    <property type="match status" value="1"/>
</dbReference>
<reference evidence="11" key="2">
    <citation type="submission" date="2025-09" db="UniProtKB">
        <authorList>
            <consortium name="Ensembl"/>
        </authorList>
    </citation>
    <scope>IDENTIFICATION</scope>
</reference>
<dbReference type="SUPFAM" id="SSF57845">
    <property type="entry name" value="B-box zinc-binding domain"/>
    <property type="match status" value="1"/>
</dbReference>
<dbReference type="SUPFAM" id="SSF49899">
    <property type="entry name" value="Concanavalin A-like lectins/glucanases"/>
    <property type="match status" value="1"/>
</dbReference>
<dbReference type="GO" id="GO:0045087">
    <property type="term" value="P:innate immune response"/>
    <property type="evidence" value="ECO:0007669"/>
    <property type="project" value="UniProtKB-KW"/>
</dbReference>
<dbReference type="Pfam" id="PF25600">
    <property type="entry name" value="TRIM_CC"/>
    <property type="match status" value="1"/>
</dbReference>
<dbReference type="InParanoid" id="A0A3Q3FJJ5"/>
<keyword evidence="1" id="KW-0399">Innate immunity</keyword>
<dbReference type="PANTHER" id="PTHR25465:SF5">
    <property type="entry name" value="E3 UBIQUITIN_ISG15 LIGASE TRIM25-RELATED"/>
    <property type="match status" value="1"/>
</dbReference>
<name>A0A3Q3FJJ5_9LABR</name>
<reference evidence="11" key="1">
    <citation type="submission" date="2025-08" db="UniProtKB">
        <authorList>
            <consortium name="Ensembl"/>
        </authorList>
    </citation>
    <scope>IDENTIFICATION</scope>
</reference>
<dbReference type="Pfam" id="PF13445">
    <property type="entry name" value="zf-RING_UBOX"/>
    <property type="match status" value="1"/>
</dbReference>
<evidence type="ECO:0000259" key="10">
    <source>
        <dbReference type="PROSITE" id="PS50188"/>
    </source>
</evidence>
<dbReference type="PROSITE" id="PS50188">
    <property type="entry name" value="B302_SPRY"/>
    <property type="match status" value="1"/>
</dbReference>